<comment type="subcellular location">
    <subcellularLocation>
        <location evidence="1">Cell membrane</location>
        <topology evidence="1">Multi-pass membrane protein</topology>
    </subcellularLocation>
</comment>
<keyword evidence="3" id="KW-1003">Cell membrane</keyword>
<evidence type="ECO:0000256" key="4">
    <source>
        <dbReference type="ARBA" id="ARBA00022692"/>
    </source>
</evidence>
<dbReference type="AlphaFoldDB" id="A0AAU8D210"/>
<dbReference type="CDD" id="cd01127">
    <property type="entry name" value="TrwB_TraG_TraD_VirD4"/>
    <property type="match status" value="2"/>
</dbReference>
<dbReference type="RefSeq" id="WP_353646777.1">
    <property type="nucleotide sequence ID" value="NZ_CP159256.1"/>
</dbReference>
<evidence type="ECO:0000256" key="5">
    <source>
        <dbReference type="ARBA" id="ARBA00022989"/>
    </source>
</evidence>
<dbReference type="InterPro" id="IPR051539">
    <property type="entry name" value="T4SS-coupling_protein"/>
</dbReference>
<feature type="compositionally biased region" description="Polar residues" evidence="7">
    <location>
        <begin position="651"/>
        <end position="661"/>
    </location>
</feature>
<proteinExistence type="inferred from homology"/>
<dbReference type="GO" id="GO:0005886">
    <property type="term" value="C:plasma membrane"/>
    <property type="evidence" value="ECO:0007669"/>
    <property type="project" value="UniProtKB-SubCell"/>
</dbReference>
<accession>A0AAU8D210</accession>
<keyword evidence="5 8" id="KW-1133">Transmembrane helix</keyword>
<protein>
    <submittedName>
        <fullName evidence="9">Type IV secretory system conjugative DNA transfer family protein</fullName>
    </submittedName>
</protein>
<dbReference type="PANTHER" id="PTHR37937:SF1">
    <property type="entry name" value="CONJUGATIVE TRANSFER: DNA TRANSPORT"/>
    <property type="match status" value="1"/>
</dbReference>
<keyword evidence="6 8" id="KW-0472">Membrane</keyword>
<reference evidence="9" key="1">
    <citation type="submission" date="2024-06" db="EMBL/GenBank/DDBJ databases">
        <title>Mesorhizobium karijinii sp. nov., a symbiont of the iconic Swainsona formosa from arid Australia.</title>
        <authorList>
            <person name="Hill Y.J."/>
            <person name="Watkin E.L.J."/>
            <person name="O'Hara G.W."/>
            <person name="Terpolilli J."/>
            <person name="Tye M.L."/>
            <person name="Kohlmeier M.G."/>
        </authorList>
    </citation>
    <scope>NUCLEOTIDE SEQUENCE</scope>
    <source>
        <strain evidence="9">WSM2240</strain>
        <plasmid evidence="9">pMk2240A</plasmid>
    </source>
</reference>
<evidence type="ECO:0000256" key="2">
    <source>
        <dbReference type="ARBA" id="ARBA00008806"/>
    </source>
</evidence>
<feature type="region of interest" description="Disordered" evidence="7">
    <location>
        <begin position="633"/>
        <end position="669"/>
    </location>
</feature>
<keyword evidence="9" id="KW-0614">Plasmid</keyword>
<evidence type="ECO:0000256" key="6">
    <source>
        <dbReference type="ARBA" id="ARBA00023136"/>
    </source>
</evidence>
<evidence type="ECO:0000313" key="9">
    <source>
        <dbReference type="EMBL" id="XCG52574.1"/>
    </source>
</evidence>
<dbReference type="Gene3D" id="1.10.8.80">
    <property type="entry name" value="Magnesium chelatase subunit I, C-Terminal domain"/>
    <property type="match status" value="1"/>
</dbReference>
<dbReference type="InterPro" id="IPR003688">
    <property type="entry name" value="TraG/VirD4"/>
</dbReference>
<organism evidence="9">
    <name type="scientific">Mesorhizobium sp. WSM2240</name>
    <dbReference type="NCBI Taxonomy" id="3228851"/>
    <lineage>
        <taxon>Bacteria</taxon>
        <taxon>Pseudomonadati</taxon>
        <taxon>Pseudomonadota</taxon>
        <taxon>Alphaproteobacteria</taxon>
        <taxon>Hyphomicrobiales</taxon>
        <taxon>Phyllobacteriaceae</taxon>
        <taxon>Mesorhizobium</taxon>
    </lineage>
</organism>
<dbReference type="EMBL" id="CP159256">
    <property type="protein sequence ID" value="XCG52574.1"/>
    <property type="molecule type" value="Genomic_DNA"/>
</dbReference>
<evidence type="ECO:0000256" key="7">
    <source>
        <dbReference type="SAM" id="MobiDB-lite"/>
    </source>
</evidence>
<evidence type="ECO:0000256" key="3">
    <source>
        <dbReference type="ARBA" id="ARBA00022475"/>
    </source>
</evidence>
<name>A0AAU8D210_9HYPH</name>
<gene>
    <name evidence="9" type="ORF">ABVK50_31095</name>
</gene>
<evidence type="ECO:0000256" key="1">
    <source>
        <dbReference type="ARBA" id="ARBA00004651"/>
    </source>
</evidence>
<feature type="compositionally biased region" description="Basic and acidic residues" evidence="7">
    <location>
        <begin position="585"/>
        <end position="599"/>
    </location>
</feature>
<keyword evidence="4 8" id="KW-0812">Transmembrane</keyword>
<dbReference type="Gene3D" id="3.40.50.300">
    <property type="entry name" value="P-loop containing nucleotide triphosphate hydrolases"/>
    <property type="match status" value="1"/>
</dbReference>
<feature type="region of interest" description="Disordered" evidence="7">
    <location>
        <begin position="566"/>
        <end position="621"/>
    </location>
</feature>
<evidence type="ECO:0000256" key="8">
    <source>
        <dbReference type="SAM" id="Phobius"/>
    </source>
</evidence>
<comment type="similarity">
    <text evidence="2">Belongs to the VirD4/TraG family.</text>
</comment>
<dbReference type="InterPro" id="IPR027417">
    <property type="entry name" value="P-loop_NTPase"/>
</dbReference>
<feature type="transmembrane region" description="Helical" evidence="8">
    <location>
        <begin position="7"/>
        <end position="28"/>
    </location>
</feature>
<feature type="region of interest" description="Disordered" evidence="7">
    <location>
        <begin position="685"/>
        <end position="706"/>
    </location>
</feature>
<dbReference type="Pfam" id="PF02534">
    <property type="entry name" value="T4SS-DNA_transf"/>
    <property type="match status" value="1"/>
</dbReference>
<sequence>MNGSLRVFYIGFCLSIALVVWLLAYGLALQLLFGDGRILQATIATNPFAPFRQLIAYGDSGVLRSIALGALLPAAFVAGIIGYAGLRPSSSPLGDARFQTVMSLGRDGWFRRKGKILGRFKRRILRVDDDRHHLIIGPTRSGKGACYVVPNALTHEGSMIVTDLKGEIFRSTAGYRKSKGNQVFLFAPGSERTHRYNPLDFIRPDRGDRTTDIQNIAAILVPENTESENSIWQATAQQVMAGAISYINESVYYDGRRNLGEVTAFFNSGVNLQALMTLIKDREPYLSRFTMESFNAYIALSERAAASALLDIQKALRPFRNERVVAATSVTDMDLRALKRRPISIYLAPNVTDITLLRPLLALFVQQTLDTLLLEPTERPVPVYFLLDEFRQLKKMNEIMTKLPYVAGYNIKMAFVIQDLKNLDEIYGETSRHSLMGNCGYQLVFGANDQVTAEAISKGLGKRTVRYKTESRTIELMGLHRRTKVEQLRERDLMMPQEVRQMPAEKMVILAEGQNPIFADKLRFFRTAPFQAMAWFSRANMPEVPATEFMPQQPVPATVMDYAPVAASTSPNTDTPRPPFPRSALPDRQEKGRAPDRNAVRLGAVEPDPMATLGEKPPDLCAHRGILSENAALSRSAAQDGDTPAGERRNAGTTSGSSDAMTTRRPLLKDDIDMSFDIAVRRLKSLVGGNASPSKKEHPSSRDWSAIFDATVADDASELETR</sequence>
<dbReference type="SUPFAM" id="SSF52540">
    <property type="entry name" value="P-loop containing nucleoside triphosphate hydrolases"/>
    <property type="match status" value="1"/>
</dbReference>
<dbReference type="PANTHER" id="PTHR37937">
    <property type="entry name" value="CONJUGATIVE TRANSFER: DNA TRANSPORT"/>
    <property type="match status" value="1"/>
</dbReference>
<geneLocation type="plasmid" evidence="9">
    <name>pMk2240A</name>
</geneLocation>